<accession>A0A8S0XTA4</accession>
<gene>
    <name evidence="2" type="ORF">AAE3_LOCUS13125</name>
</gene>
<dbReference type="EMBL" id="CACVBS010000099">
    <property type="protein sequence ID" value="CAA7270863.1"/>
    <property type="molecule type" value="Genomic_DNA"/>
</dbReference>
<evidence type="ECO:0000256" key="1">
    <source>
        <dbReference type="SAM" id="MobiDB-lite"/>
    </source>
</evidence>
<organism evidence="2 3">
    <name type="scientific">Cyclocybe aegerita</name>
    <name type="common">Black poplar mushroom</name>
    <name type="synonym">Agrocybe aegerita</name>
    <dbReference type="NCBI Taxonomy" id="1973307"/>
    <lineage>
        <taxon>Eukaryota</taxon>
        <taxon>Fungi</taxon>
        <taxon>Dikarya</taxon>
        <taxon>Basidiomycota</taxon>
        <taxon>Agaricomycotina</taxon>
        <taxon>Agaricomycetes</taxon>
        <taxon>Agaricomycetidae</taxon>
        <taxon>Agaricales</taxon>
        <taxon>Agaricineae</taxon>
        <taxon>Bolbitiaceae</taxon>
        <taxon>Cyclocybe</taxon>
    </lineage>
</organism>
<dbReference type="AlphaFoldDB" id="A0A8S0XTA4"/>
<reference evidence="2 3" key="1">
    <citation type="submission" date="2020-01" db="EMBL/GenBank/DDBJ databases">
        <authorList>
            <person name="Gupta K D."/>
        </authorList>
    </citation>
    <scope>NUCLEOTIDE SEQUENCE [LARGE SCALE GENOMIC DNA]</scope>
</reference>
<keyword evidence="3" id="KW-1185">Reference proteome</keyword>
<name>A0A8S0XTA4_CYCAE</name>
<dbReference type="Proteomes" id="UP000467700">
    <property type="component" value="Unassembled WGS sequence"/>
</dbReference>
<evidence type="ECO:0000313" key="2">
    <source>
        <dbReference type="EMBL" id="CAA7270863.1"/>
    </source>
</evidence>
<comment type="caution">
    <text evidence="2">The sequence shown here is derived from an EMBL/GenBank/DDBJ whole genome shotgun (WGS) entry which is preliminary data.</text>
</comment>
<feature type="region of interest" description="Disordered" evidence="1">
    <location>
        <begin position="181"/>
        <end position="200"/>
    </location>
</feature>
<evidence type="ECO:0000313" key="3">
    <source>
        <dbReference type="Proteomes" id="UP000467700"/>
    </source>
</evidence>
<sequence>MGRSERHRHFTSGRGIAVLHCKNEDGNRTDGLNGTWKRVCPEMSSRCSSSRLSAHPLEEVPVGVGVERRGAGGKGRQVGRKRWGRQLGAGAIGVSGNSHDFKLELARVILHEPALETLLTVAHANIGALILLGVSRFRGGRVNGIPFLAPNIHLVSAPHLPRSESSFLHFTLQTSLFNAAEHDDRKRDDEARDTETRKTTKLRVEDTRSWRGLNGGRLQARVRELHAPKISRVNVLSVPPDDRTHLISSLNEPVG</sequence>
<protein>
    <submittedName>
        <fullName evidence="2">Uncharacterized protein</fullName>
    </submittedName>
</protein>
<proteinExistence type="predicted"/>